<feature type="domain" description="HD" evidence="1">
    <location>
        <begin position="109"/>
        <end position="233"/>
    </location>
</feature>
<dbReference type="InterPro" id="IPR006674">
    <property type="entry name" value="HD_domain"/>
</dbReference>
<dbReference type="InterPro" id="IPR052340">
    <property type="entry name" value="RNase_Y/CdgJ"/>
</dbReference>
<dbReference type="PANTHER" id="PTHR33525">
    <property type="match status" value="1"/>
</dbReference>
<name>A0A1I4W1S1_9BACT</name>
<evidence type="ECO:0000259" key="2">
    <source>
        <dbReference type="PROSITE" id="PS51833"/>
    </source>
</evidence>
<dbReference type="AlphaFoldDB" id="A0A1I4W1S1"/>
<dbReference type="NCBIfam" id="TIGR00277">
    <property type="entry name" value="HDIG"/>
    <property type="match status" value="1"/>
</dbReference>
<dbReference type="SMART" id="SM00471">
    <property type="entry name" value="HDc"/>
    <property type="match status" value="1"/>
</dbReference>
<gene>
    <name evidence="3" type="ORF">SAMN05660836_02556</name>
</gene>
<feature type="domain" description="HDOD" evidence="2">
    <location>
        <begin position="15"/>
        <end position="210"/>
    </location>
</feature>
<dbReference type="Gene3D" id="1.10.3210.10">
    <property type="entry name" value="Hypothetical protein af1432"/>
    <property type="match status" value="1"/>
</dbReference>
<dbReference type="PROSITE" id="PS51833">
    <property type="entry name" value="HDOD"/>
    <property type="match status" value="1"/>
</dbReference>
<dbReference type="STRING" id="39841.SAMN05660836_02556"/>
<dbReference type="SUPFAM" id="SSF109604">
    <property type="entry name" value="HD-domain/PDEase-like"/>
    <property type="match status" value="1"/>
</dbReference>
<dbReference type="Proteomes" id="UP000199611">
    <property type="component" value="Unassembled WGS sequence"/>
</dbReference>
<dbReference type="RefSeq" id="WP_177193657.1">
    <property type="nucleotide sequence ID" value="NZ_FOUU01000013.1"/>
</dbReference>
<protein>
    <submittedName>
        <fullName evidence="3">HDIG domain-containing protein</fullName>
    </submittedName>
</protein>
<dbReference type="InterPro" id="IPR013976">
    <property type="entry name" value="HDOD"/>
</dbReference>
<dbReference type="PANTHER" id="PTHR33525:SF3">
    <property type="entry name" value="RIBONUCLEASE Y"/>
    <property type="match status" value="1"/>
</dbReference>
<evidence type="ECO:0000313" key="4">
    <source>
        <dbReference type="Proteomes" id="UP000199611"/>
    </source>
</evidence>
<reference evidence="3 4" key="1">
    <citation type="submission" date="2016-10" db="EMBL/GenBank/DDBJ databases">
        <authorList>
            <person name="de Groot N.N."/>
        </authorList>
    </citation>
    <scope>NUCLEOTIDE SEQUENCE [LARGE SCALE GENOMIC DNA]</scope>
    <source>
        <strain evidence="3 4">DSM 9990</strain>
    </source>
</reference>
<dbReference type="EMBL" id="FOUU01000013">
    <property type="protein sequence ID" value="SFN07422.1"/>
    <property type="molecule type" value="Genomic_DNA"/>
</dbReference>
<dbReference type="CDD" id="cd00077">
    <property type="entry name" value="HDc"/>
    <property type="match status" value="1"/>
</dbReference>
<evidence type="ECO:0000259" key="1">
    <source>
        <dbReference type="PROSITE" id="PS51831"/>
    </source>
</evidence>
<evidence type="ECO:0000313" key="3">
    <source>
        <dbReference type="EMBL" id="SFN07422.1"/>
    </source>
</evidence>
<sequence length="282" mass="31920">MSDLVKQIIAHADQLPPFPDIVQKVMPLLQRMAPVRQIEEVIQYDPAIAARVIAISRSPYYARRHSVGSLRDAIVALGQKQLIQVVMAACAARYYQGRMEGYDLREGELWEHAVGVAIMTTIVSERLNRKNILTLYTAGLLHDIGKTVLHFYVKDDFEKIISLVKNKSLHFLDAEREVLGIDHQQLGGIIAKKWNFPEPVVAAIRYHHEPLKVAPKYQEITKIVHVANIMVAAMGIGCGVDGMIQPHRDQVFQELKITTRMSEEMLAEFGDQFRALREFLSA</sequence>
<dbReference type="InterPro" id="IPR006675">
    <property type="entry name" value="HDIG_dom"/>
</dbReference>
<dbReference type="InterPro" id="IPR003607">
    <property type="entry name" value="HD/PDEase_dom"/>
</dbReference>
<dbReference type="PROSITE" id="PS51831">
    <property type="entry name" value="HD"/>
    <property type="match status" value="1"/>
</dbReference>
<accession>A0A1I4W1S1</accession>
<keyword evidence="4" id="KW-1185">Reference proteome</keyword>
<dbReference type="Pfam" id="PF08668">
    <property type="entry name" value="HDOD"/>
    <property type="match status" value="1"/>
</dbReference>
<proteinExistence type="predicted"/>
<organism evidence="3 4">
    <name type="scientific">Thermodesulforhabdus norvegica</name>
    <dbReference type="NCBI Taxonomy" id="39841"/>
    <lineage>
        <taxon>Bacteria</taxon>
        <taxon>Pseudomonadati</taxon>
        <taxon>Thermodesulfobacteriota</taxon>
        <taxon>Syntrophobacteria</taxon>
        <taxon>Syntrophobacterales</taxon>
        <taxon>Thermodesulforhabdaceae</taxon>
        <taxon>Thermodesulforhabdus</taxon>
    </lineage>
</organism>